<dbReference type="SUPFAM" id="SSF47729">
    <property type="entry name" value="IHF-like DNA-binding proteins"/>
    <property type="match status" value="1"/>
</dbReference>
<sequence>MNPTSGYKINEKQLVTKPLAVSKNFLPLHLKDRGRAPAHTPIYLFIFMSLKFKIAKRVLTLGKRRGQTAYYAIQEEHPHTTWAEVEERISQSTTISRADLRAVTVALHDIVSQEIRAGRSVDLADLGSFKAVASGKMMDKFSDVTLESLSRICVRFYPKHSIRDLHKAIPLELLREEHHPRPKKGKKSKGTQPGGSPNPSPAPGHGGGGGVGI</sequence>
<feature type="compositionally biased region" description="Basic residues" evidence="2">
    <location>
        <begin position="180"/>
        <end position="189"/>
    </location>
</feature>
<evidence type="ECO:0000256" key="1">
    <source>
        <dbReference type="ARBA" id="ARBA00023125"/>
    </source>
</evidence>
<feature type="compositionally biased region" description="Gly residues" evidence="2">
    <location>
        <begin position="204"/>
        <end position="213"/>
    </location>
</feature>
<protein>
    <submittedName>
        <fullName evidence="4">Putative DNA-binding protein</fullName>
    </submittedName>
</protein>
<feature type="region of interest" description="Disordered" evidence="2">
    <location>
        <begin position="173"/>
        <end position="213"/>
    </location>
</feature>
<dbReference type="STRING" id="1127696.HMPREF9134_01668"/>
<organism evidence="4 5">
    <name type="scientific">Porphyromonas catoniae F0037</name>
    <dbReference type="NCBI Taxonomy" id="1127696"/>
    <lineage>
        <taxon>Bacteria</taxon>
        <taxon>Pseudomonadati</taxon>
        <taxon>Bacteroidota</taxon>
        <taxon>Bacteroidia</taxon>
        <taxon>Bacteroidales</taxon>
        <taxon>Porphyromonadaceae</taxon>
        <taxon>Porphyromonas</taxon>
    </lineage>
</organism>
<proteinExistence type="predicted"/>
<reference evidence="4 5" key="1">
    <citation type="submission" date="2012-05" db="EMBL/GenBank/DDBJ databases">
        <authorList>
            <person name="Weinstock G."/>
            <person name="Sodergren E."/>
            <person name="Lobos E.A."/>
            <person name="Fulton L."/>
            <person name="Fulton R."/>
            <person name="Courtney L."/>
            <person name="Fronick C."/>
            <person name="O'Laughlin M."/>
            <person name="Godfrey J."/>
            <person name="Wilson R.M."/>
            <person name="Miner T."/>
            <person name="Farmer C."/>
            <person name="Delehaunty K."/>
            <person name="Cordes M."/>
            <person name="Minx P."/>
            <person name="Tomlinson C."/>
            <person name="Chen J."/>
            <person name="Wollam A."/>
            <person name="Pepin K.H."/>
            <person name="Bhonagiri V."/>
            <person name="Zhang X."/>
            <person name="Suruliraj S."/>
            <person name="Warren W."/>
            <person name="Mitreva M."/>
            <person name="Mardis E.R."/>
            <person name="Wilson R.K."/>
        </authorList>
    </citation>
    <scope>NUCLEOTIDE SEQUENCE [LARGE SCALE GENOMIC DNA]</scope>
    <source>
        <strain evidence="4 5">F0037</strain>
    </source>
</reference>
<dbReference type="InterPro" id="IPR010992">
    <property type="entry name" value="IHF-like_DNA-bd_dom_sf"/>
</dbReference>
<dbReference type="PATRIC" id="fig|1127696.3.peg.1509"/>
<accession>L1NA20</accession>
<comment type="caution">
    <text evidence="4">The sequence shown here is derived from an EMBL/GenBank/DDBJ whole genome shotgun (WGS) entry which is preliminary data.</text>
</comment>
<dbReference type="NCBIfam" id="TIGR01201">
    <property type="entry name" value="HU_rel"/>
    <property type="match status" value="1"/>
</dbReference>
<dbReference type="eggNOG" id="COG0776">
    <property type="taxonomic scope" value="Bacteria"/>
</dbReference>
<dbReference type="EMBL" id="AMEQ01000040">
    <property type="protein sequence ID" value="EKY00334.1"/>
    <property type="molecule type" value="Genomic_DNA"/>
</dbReference>
<dbReference type="Gene3D" id="4.10.520.10">
    <property type="entry name" value="IHF-like DNA-binding proteins"/>
    <property type="match status" value="1"/>
</dbReference>
<evidence type="ECO:0000256" key="2">
    <source>
        <dbReference type="SAM" id="MobiDB-lite"/>
    </source>
</evidence>
<dbReference type="InterPro" id="IPR041607">
    <property type="entry name" value="HU-HIG"/>
</dbReference>
<dbReference type="AlphaFoldDB" id="L1NA20"/>
<evidence type="ECO:0000313" key="4">
    <source>
        <dbReference type="EMBL" id="EKY00334.1"/>
    </source>
</evidence>
<evidence type="ECO:0000259" key="3">
    <source>
        <dbReference type="Pfam" id="PF18291"/>
    </source>
</evidence>
<dbReference type="Proteomes" id="UP000010408">
    <property type="component" value="Unassembled WGS sequence"/>
</dbReference>
<keyword evidence="1 4" id="KW-0238">DNA-binding</keyword>
<name>L1NA20_9PORP</name>
<feature type="domain" description="HU" evidence="3">
    <location>
        <begin position="48"/>
        <end position="167"/>
    </location>
</feature>
<dbReference type="InterPro" id="IPR005902">
    <property type="entry name" value="HU_DNA-bd_put"/>
</dbReference>
<gene>
    <name evidence="4" type="ORF">HMPREF9134_01668</name>
</gene>
<evidence type="ECO:0000313" key="5">
    <source>
        <dbReference type="Proteomes" id="UP000010408"/>
    </source>
</evidence>
<dbReference type="Pfam" id="PF18291">
    <property type="entry name" value="HU-HIG"/>
    <property type="match status" value="1"/>
</dbReference>
<dbReference type="HOGENOM" id="CLU_112331_6_0_10"/>
<dbReference type="GO" id="GO:0003677">
    <property type="term" value="F:DNA binding"/>
    <property type="evidence" value="ECO:0007669"/>
    <property type="project" value="UniProtKB-KW"/>
</dbReference>